<sequence>MMFLIDNITDRFSLHSVESGHLICSYPTKPTVAKVKQVAFGEKRAIVIGGGDQGLVYIFYRKQSNQLQCLQHGKEGMVQMIAVHNVETHTTIIAATSRNLPNPSISIWKHKHHKPENSSTMSKQAEAQHAIHTLNTIFTMVFLAVLMVLLINAAVHDRSPHIDASKRKQGWQINWQNGTAADIIAALFPSTKGEDPSLMAVRAEWERVKEEVTKYQATWWEMKADATEAASSMKYDGSPATPRTSTRSGRGLSRGDNGSGGRDQRRATEVEAAAGSIIFI</sequence>
<protein>
    <submittedName>
        <fullName evidence="3">Uncharacterized protein</fullName>
    </submittedName>
</protein>
<keyword evidence="2" id="KW-1133">Transmembrane helix</keyword>
<dbReference type="AlphaFoldDB" id="A0A8I3A7D5"/>
<reference evidence="3" key="1">
    <citation type="submission" date="2021-03" db="EMBL/GenBank/DDBJ databases">
        <title>Evolutionary innovations through gain and loss of genes in the ectomycorrhizal Boletales.</title>
        <authorList>
            <person name="Wu G."/>
            <person name="Miyauchi S."/>
            <person name="Morin E."/>
            <person name="Yang Z.-L."/>
            <person name="Xu J."/>
            <person name="Martin F.M."/>
        </authorList>
    </citation>
    <scope>NUCLEOTIDE SEQUENCE</scope>
    <source>
        <strain evidence="3">BR01</strain>
    </source>
</reference>
<dbReference type="Proteomes" id="UP000683000">
    <property type="component" value="Unassembled WGS sequence"/>
</dbReference>
<keyword evidence="4" id="KW-1185">Reference proteome</keyword>
<evidence type="ECO:0000256" key="1">
    <source>
        <dbReference type="SAM" id="MobiDB-lite"/>
    </source>
</evidence>
<keyword evidence="2" id="KW-0812">Transmembrane</keyword>
<feature type="transmembrane region" description="Helical" evidence="2">
    <location>
        <begin position="137"/>
        <end position="155"/>
    </location>
</feature>
<evidence type="ECO:0000313" key="3">
    <source>
        <dbReference type="EMBL" id="KAG6374558.1"/>
    </source>
</evidence>
<evidence type="ECO:0000256" key="2">
    <source>
        <dbReference type="SAM" id="Phobius"/>
    </source>
</evidence>
<dbReference type="EMBL" id="JAGFBS010000017">
    <property type="protein sequence ID" value="KAG6374558.1"/>
    <property type="molecule type" value="Genomic_DNA"/>
</dbReference>
<keyword evidence="2" id="KW-0472">Membrane</keyword>
<gene>
    <name evidence="3" type="ORF">JVT61DRAFT_3905</name>
</gene>
<evidence type="ECO:0000313" key="4">
    <source>
        <dbReference type="Proteomes" id="UP000683000"/>
    </source>
</evidence>
<proteinExistence type="predicted"/>
<accession>A0A8I3A7D5</accession>
<organism evidence="3 4">
    <name type="scientific">Boletus reticuloceps</name>
    <dbReference type="NCBI Taxonomy" id="495285"/>
    <lineage>
        <taxon>Eukaryota</taxon>
        <taxon>Fungi</taxon>
        <taxon>Dikarya</taxon>
        <taxon>Basidiomycota</taxon>
        <taxon>Agaricomycotina</taxon>
        <taxon>Agaricomycetes</taxon>
        <taxon>Agaricomycetidae</taxon>
        <taxon>Boletales</taxon>
        <taxon>Boletineae</taxon>
        <taxon>Boletaceae</taxon>
        <taxon>Boletoideae</taxon>
        <taxon>Boletus</taxon>
    </lineage>
</organism>
<dbReference type="OrthoDB" id="2654453at2759"/>
<name>A0A8I3A7D5_9AGAM</name>
<feature type="compositionally biased region" description="Low complexity" evidence="1">
    <location>
        <begin position="237"/>
        <end position="255"/>
    </location>
</feature>
<feature type="region of interest" description="Disordered" evidence="1">
    <location>
        <begin position="231"/>
        <end position="268"/>
    </location>
</feature>
<comment type="caution">
    <text evidence="3">The sequence shown here is derived from an EMBL/GenBank/DDBJ whole genome shotgun (WGS) entry which is preliminary data.</text>
</comment>